<keyword evidence="5" id="KW-0534">Nitrate assimilation</keyword>
<name>A0A2W5DGM5_9BURK</name>
<feature type="region of interest" description="Disordered" evidence="7">
    <location>
        <begin position="400"/>
        <end position="421"/>
    </location>
</feature>
<feature type="transmembrane region" description="Helical" evidence="8">
    <location>
        <begin position="12"/>
        <end position="32"/>
    </location>
</feature>
<keyword evidence="3 8" id="KW-0812">Transmembrane</keyword>
<evidence type="ECO:0000256" key="2">
    <source>
        <dbReference type="ARBA" id="ARBA00008432"/>
    </source>
</evidence>
<evidence type="ECO:0000313" key="11">
    <source>
        <dbReference type="Proteomes" id="UP000249633"/>
    </source>
</evidence>
<evidence type="ECO:0000256" key="6">
    <source>
        <dbReference type="ARBA" id="ARBA00023136"/>
    </source>
</evidence>
<dbReference type="GO" id="GO:0016020">
    <property type="term" value="C:membrane"/>
    <property type="evidence" value="ECO:0007669"/>
    <property type="project" value="UniProtKB-SubCell"/>
</dbReference>
<evidence type="ECO:0000256" key="1">
    <source>
        <dbReference type="ARBA" id="ARBA00004141"/>
    </source>
</evidence>
<keyword evidence="4 8" id="KW-1133">Transmembrane helix</keyword>
<keyword evidence="6 8" id="KW-0472">Membrane</keyword>
<protein>
    <submittedName>
        <fullName evidence="10">MFS transporter</fullName>
    </submittedName>
</protein>
<comment type="subcellular location">
    <subcellularLocation>
        <location evidence="1">Membrane</location>
        <topology evidence="1">Multi-pass membrane protein</topology>
    </subcellularLocation>
</comment>
<feature type="domain" description="Major facilitator superfamily (MFS) profile" evidence="9">
    <location>
        <begin position="14"/>
        <end position="390"/>
    </location>
</feature>
<dbReference type="GO" id="GO:0015112">
    <property type="term" value="F:nitrate transmembrane transporter activity"/>
    <property type="evidence" value="ECO:0007669"/>
    <property type="project" value="InterPro"/>
</dbReference>
<comment type="caution">
    <text evidence="10">The sequence shown here is derived from an EMBL/GenBank/DDBJ whole genome shotgun (WGS) entry which is preliminary data.</text>
</comment>
<gene>
    <name evidence="10" type="ORF">DI603_13830</name>
</gene>
<feature type="transmembrane region" description="Helical" evidence="8">
    <location>
        <begin position="52"/>
        <end position="72"/>
    </location>
</feature>
<reference evidence="10 11" key="1">
    <citation type="submission" date="2017-08" db="EMBL/GenBank/DDBJ databases">
        <title>Infants hospitalized years apart are colonized by the same room-sourced microbial strains.</title>
        <authorList>
            <person name="Brooks B."/>
            <person name="Olm M.R."/>
            <person name="Firek B.A."/>
            <person name="Baker R."/>
            <person name="Thomas B.C."/>
            <person name="Morowitz M.J."/>
            <person name="Banfield J.F."/>
        </authorList>
    </citation>
    <scope>NUCLEOTIDE SEQUENCE [LARGE SCALE GENOMIC DNA]</scope>
    <source>
        <strain evidence="10">S2_012_000_R2_81</strain>
    </source>
</reference>
<dbReference type="InterPro" id="IPR011701">
    <property type="entry name" value="MFS"/>
</dbReference>
<dbReference type="PANTHER" id="PTHR23515">
    <property type="entry name" value="HIGH-AFFINITY NITRATE TRANSPORTER 2.3"/>
    <property type="match status" value="1"/>
</dbReference>
<dbReference type="InterPro" id="IPR036259">
    <property type="entry name" value="MFS_trans_sf"/>
</dbReference>
<feature type="transmembrane region" description="Helical" evidence="8">
    <location>
        <begin position="277"/>
        <end position="299"/>
    </location>
</feature>
<organism evidence="10 11">
    <name type="scientific">Roseateles depolymerans</name>
    <dbReference type="NCBI Taxonomy" id="76731"/>
    <lineage>
        <taxon>Bacteria</taxon>
        <taxon>Pseudomonadati</taxon>
        <taxon>Pseudomonadota</taxon>
        <taxon>Betaproteobacteria</taxon>
        <taxon>Burkholderiales</taxon>
        <taxon>Sphaerotilaceae</taxon>
        <taxon>Roseateles</taxon>
    </lineage>
</organism>
<dbReference type="Gene3D" id="1.20.1250.20">
    <property type="entry name" value="MFS general substrate transporter like domains"/>
    <property type="match status" value="1"/>
</dbReference>
<feature type="transmembrane region" description="Helical" evidence="8">
    <location>
        <begin position="365"/>
        <end position="385"/>
    </location>
</feature>
<proteinExistence type="inferred from homology"/>
<feature type="transmembrane region" description="Helical" evidence="8">
    <location>
        <begin position="333"/>
        <end position="353"/>
    </location>
</feature>
<feature type="transmembrane region" description="Helical" evidence="8">
    <location>
        <begin position="138"/>
        <end position="157"/>
    </location>
</feature>
<dbReference type="Pfam" id="PF07690">
    <property type="entry name" value="MFS_1"/>
    <property type="match status" value="1"/>
</dbReference>
<dbReference type="PROSITE" id="PS50850">
    <property type="entry name" value="MFS"/>
    <property type="match status" value="1"/>
</dbReference>
<evidence type="ECO:0000259" key="9">
    <source>
        <dbReference type="PROSITE" id="PS50850"/>
    </source>
</evidence>
<dbReference type="InterPro" id="IPR044772">
    <property type="entry name" value="NO3_transporter"/>
</dbReference>
<dbReference type="Proteomes" id="UP000249633">
    <property type="component" value="Unassembled WGS sequence"/>
</dbReference>
<dbReference type="InterPro" id="IPR020846">
    <property type="entry name" value="MFS_dom"/>
</dbReference>
<feature type="transmembrane region" description="Helical" evidence="8">
    <location>
        <begin position="305"/>
        <end position="326"/>
    </location>
</feature>
<evidence type="ECO:0000256" key="3">
    <source>
        <dbReference type="ARBA" id="ARBA00022692"/>
    </source>
</evidence>
<evidence type="ECO:0000256" key="4">
    <source>
        <dbReference type="ARBA" id="ARBA00022989"/>
    </source>
</evidence>
<comment type="similarity">
    <text evidence="2">Belongs to the major facilitator superfamily. Nitrate/nitrite porter (TC 2.A.1.8) family.</text>
</comment>
<evidence type="ECO:0000313" key="10">
    <source>
        <dbReference type="EMBL" id="PZP31005.1"/>
    </source>
</evidence>
<accession>A0A2W5DGM5</accession>
<evidence type="ECO:0000256" key="5">
    <source>
        <dbReference type="ARBA" id="ARBA00023063"/>
    </source>
</evidence>
<feature type="transmembrane region" description="Helical" evidence="8">
    <location>
        <begin position="211"/>
        <end position="235"/>
    </location>
</feature>
<feature type="transmembrane region" description="Helical" evidence="8">
    <location>
        <begin position="169"/>
        <end position="188"/>
    </location>
</feature>
<dbReference type="GO" id="GO:0042128">
    <property type="term" value="P:nitrate assimilation"/>
    <property type="evidence" value="ECO:0007669"/>
    <property type="project" value="UniProtKB-KW"/>
</dbReference>
<feature type="transmembrane region" description="Helical" evidence="8">
    <location>
        <begin position="247"/>
        <end position="265"/>
    </location>
</feature>
<dbReference type="EMBL" id="QFOD01000012">
    <property type="protein sequence ID" value="PZP31005.1"/>
    <property type="molecule type" value="Genomic_DNA"/>
</dbReference>
<feature type="transmembrane region" description="Helical" evidence="8">
    <location>
        <begin position="106"/>
        <end position="126"/>
    </location>
</feature>
<dbReference type="SUPFAM" id="SSF103473">
    <property type="entry name" value="MFS general substrate transporter"/>
    <property type="match status" value="1"/>
</dbReference>
<evidence type="ECO:0000256" key="7">
    <source>
        <dbReference type="SAM" id="MobiDB-lite"/>
    </source>
</evidence>
<feature type="transmembrane region" description="Helical" evidence="8">
    <location>
        <begin position="81"/>
        <end position="100"/>
    </location>
</feature>
<dbReference type="AlphaFoldDB" id="A0A2W5DGM5"/>
<evidence type="ECO:0000256" key="8">
    <source>
        <dbReference type="SAM" id="Phobius"/>
    </source>
</evidence>
<sequence length="421" mass="43423">MPSALSQLRQGHWPTLLAAFVFFDCGSALWVLNGALMPVIADRYALGPADTGLLISLPLLSGALLSLPLGLLAQRIGRRRVALASTALLILALLWAWAWADSPARLLALGPLLGLGGAGFGVALSLGAGSYPPRAQGLATGIVGSGCLGAVLVVLLAPPLAERAGWQAVYGVAALLLLLPLGLLALAARESRSGRSPHTAAHLHCLLERDAWALSLIHVVTFGGFVGLSVLLPSYYHQQFGLPPVQAGQLTLLATLLGVALRAVGGALADRIGGVRLLTGVLSVVAATLVGCGMAEHALVPSTLLMLLCFAALGLGHGALFQLVPLRWPQSTAIAASLIAAVGALGGGLLPNVMALSLQRTGSHLGGFLAFAALSILTLGVLRIAQMRWTRTWAERGGRARAPAWQMPSDEDDPVSVVSLR</sequence>